<dbReference type="Pfam" id="PF00023">
    <property type="entry name" value="Ank"/>
    <property type="match status" value="1"/>
</dbReference>
<dbReference type="Proteomes" id="UP000835052">
    <property type="component" value="Unassembled WGS sequence"/>
</dbReference>
<dbReference type="PROSITE" id="PS50088">
    <property type="entry name" value="ANK_REPEAT"/>
    <property type="match status" value="2"/>
</dbReference>
<dbReference type="InterPro" id="IPR002110">
    <property type="entry name" value="Ankyrin_rpt"/>
</dbReference>
<feature type="repeat" description="ANK" evidence="3">
    <location>
        <begin position="145"/>
        <end position="177"/>
    </location>
</feature>
<sequence>MQEKCLALKKIDYKSLQKELLHATKKRDLNKIKSLAKGRTKIHLKRSLNLRCHYNFQPLVLACQIGFYEGARLLIRLGADPLNCFRTATTERGQIELTPLRYAIQKVGTQKCWNIFKRRSCKNFKVVRALVEGGKLDLKMPAGNNQESPLFLACAYSNLSLVKYFCQRGAKVEDRNIAGSTCIMVPEYFRKEKSRKIFKYLIKQGLSVDAVNSDGETALHLAVKARNSFLVALLTAEGAKLVRNNDGETPLHTAALQACEILEHLTEYADDKKAKKDALLLNFSAKCFRSNGKIDKNALEVLKKALKINVPAEEEVVPNPAFDSLREAVSITDYKAAKSHNRYNHMQCFIILERILGPGNEILRKNLLEYCFHADKIQCFNMRYNALRCYTISLYQKYSKPLSEGLIDALSFFSGWIENWDEIRNAEKKRTALKMAAFLFDELCFALETAHKEHIHNQHRDEWGEKFAGYVLDILSKISSLGFDAEEADKLKGIGIDLRRFARIASLLHITVFHMRNFMGMTKWITVARRRWRLCSLRRIRILSCVFFDVFSTKVGLDSGTILLRFKTPVYREFLTNGARIFVEDRDEDTVFEHLQENVYEADPIIVGNFITLKDICALAVEKEYSESFLRKALPLNLHGYFGFNDCDDDCFRESDFEGFMDPFF</sequence>
<organism evidence="4 5">
    <name type="scientific">Caenorhabditis auriculariae</name>
    <dbReference type="NCBI Taxonomy" id="2777116"/>
    <lineage>
        <taxon>Eukaryota</taxon>
        <taxon>Metazoa</taxon>
        <taxon>Ecdysozoa</taxon>
        <taxon>Nematoda</taxon>
        <taxon>Chromadorea</taxon>
        <taxon>Rhabditida</taxon>
        <taxon>Rhabditina</taxon>
        <taxon>Rhabditomorpha</taxon>
        <taxon>Rhabditoidea</taxon>
        <taxon>Rhabditidae</taxon>
        <taxon>Peloderinae</taxon>
        <taxon>Caenorhabditis</taxon>
    </lineage>
</organism>
<proteinExistence type="predicted"/>
<reference evidence="4" key="1">
    <citation type="submission" date="2020-10" db="EMBL/GenBank/DDBJ databases">
        <authorList>
            <person name="Kikuchi T."/>
        </authorList>
    </citation>
    <scope>NUCLEOTIDE SEQUENCE</scope>
    <source>
        <strain evidence="4">NKZ352</strain>
    </source>
</reference>
<evidence type="ECO:0000256" key="3">
    <source>
        <dbReference type="PROSITE-ProRule" id="PRU00023"/>
    </source>
</evidence>
<dbReference type="SUPFAM" id="SSF48403">
    <property type="entry name" value="Ankyrin repeat"/>
    <property type="match status" value="1"/>
</dbReference>
<dbReference type="PROSITE" id="PS50297">
    <property type="entry name" value="ANK_REP_REGION"/>
    <property type="match status" value="1"/>
</dbReference>
<name>A0A8S1H209_9PELO</name>
<accession>A0A8S1H209</accession>
<evidence type="ECO:0000313" key="5">
    <source>
        <dbReference type="Proteomes" id="UP000835052"/>
    </source>
</evidence>
<dbReference type="EMBL" id="CAJGYM010000011">
    <property type="protein sequence ID" value="CAD6189551.1"/>
    <property type="molecule type" value="Genomic_DNA"/>
</dbReference>
<dbReference type="Pfam" id="PF12796">
    <property type="entry name" value="Ank_2"/>
    <property type="match status" value="1"/>
</dbReference>
<protein>
    <recommendedName>
        <fullName evidence="6">ANK_REP_REGION domain-containing protein</fullName>
    </recommendedName>
</protein>
<evidence type="ECO:0000256" key="1">
    <source>
        <dbReference type="ARBA" id="ARBA00022737"/>
    </source>
</evidence>
<dbReference type="Gene3D" id="1.25.40.20">
    <property type="entry name" value="Ankyrin repeat-containing domain"/>
    <property type="match status" value="2"/>
</dbReference>
<keyword evidence="5" id="KW-1185">Reference proteome</keyword>
<evidence type="ECO:0008006" key="6">
    <source>
        <dbReference type="Google" id="ProtNLM"/>
    </source>
</evidence>
<gene>
    <name evidence="4" type="ORF">CAUJ_LOCUS5470</name>
</gene>
<dbReference type="InterPro" id="IPR036770">
    <property type="entry name" value="Ankyrin_rpt-contain_sf"/>
</dbReference>
<dbReference type="AlphaFoldDB" id="A0A8S1H209"/>
<keyword evidence="1" id="KW-0677">Repeat</keyword>
<feature type="repeat" description="ANK" evidence="3">
    <location>
        <begin position="214"/>
        <end position="246"/>
    </location>
</feature>
<keyword evidence="2 3" id="KW-0040">ANK repeat</keyword>
<dbReference type="SMART" id="SM00248">
    <property type="entry name" value="ANK"/>
    <property type="match status" value="5"/>
</dbReference>
<dbReference type="PANTHER" id="PTHR24188">
    <property type="entry name" value="ANKYRIN REPEAT PROTEIN"/>
    <property type="match status" value="1"/>
</dbReference>
<dbReference type="PANTHER" id="PTHR24188:SF29">
    <property type="entry name" value="GH09064P"/>
    <property type="match status" value="1"/>
</dbReference>
<dbReference type="OrthoDB" id="539213at2759"/>
<comment type="caution">
    <text evidence="4">The sequence shown here is derived from an EMBL/GenBank/DDBJ whole genome shotgun (WGS) entry which is preliminary data.</text>
</comment>
<evidence type="ECO:0000313" key="4">
    <source>
        <dbReference type="EMBL" id="CAD6189551.1"/>
    </source>
</evidence>
<evidence type="ECO:0000256" key="2">
    <source>
        <dbReference type="ARBA" id="ARBA00023043"/>
    </source>
</evidence>